<keyword evidence="2" id="KW-1185">Reference proteome</keyword>
<accession>A0A292PTV0</accession>
<name>A0A292PTV0_9PEZI</name>
<evidence type="ECO:0000313" key="2">
    <source>
        <dbReference type="Proteomes" id="UP001412239"/>
    </source>
</evidence>
<organism evidence="1 2">
    <name type="scientific">Tuber aestivum</name>
    <name type="common">summer truffle</name>
    <dbReference type="NCBI Taxonomy" id="59557"/>
    <lineage>
        <taxon>Eukaryota</taxon>
        <taxon>Fungi</taxon>
        <taxon>Dikarya</taxon>
        <taxon>Ascomycota</taxon>
        <taxon>Pezizomycotina</taxon>
        <taxon>Pezizomycetes</taxon>
        <taxon>Pezizales</taxon>
        <taxon>Tuberaceae</taxon>
        <taxon>Tuber</taxon>
    </lineage>
</organism>
<sequence length="62" mass="6870">MRKTSTTLMVQLLQNLSIRFPPRYICGLEDNESICVAVGAMGKGMDHFADGWVDEKTGVSNH</sequence>
<dbReference type="EMBL" id="LN891053">
    <property type="protein sequence ID" value="CUS10221.1"/>
    <property type="molecule type" value="Genomic_DNA"/>
</dbReference>
<dbReference type="AlphaFoldDB" id="A0A292PTV0"/>
<evidence type="ECO:0000313" key="1">
    <source>
        <dbReference type="EMBL" id="CUS10221.1"/>
    </source>
</evidence>
<protein>
    <submittedName>
        <fullName evidence="1">Uncharacterized protein</fullName>
    </submittedName>
</protein>
<gene>
    <name evidence="1" type="ORF">GSTUAT00005676001</name>
</gene>
<reference evidence="1" key="1">
    <citation type="submission" date="2015-10" db="EMBL/GenBank/DDBJ databases">
        <authorList>
            <person name="Regsiter A."/>
            <person name="william w."/>
        </authorList>
    </citation>
    <scope>NUCLEOTIDE SEQUENCE</scope>
    <source>
        <strain evidence="1">Montdore</strain>
    </source>
</reference>
<dbReference type="Proteomes" id="UP001412239">
    <property type="component" value="Unassembled WGS sequence"/>
</dbReference>
<proteinExistence type="predicted"/>